<dbReference type="VEuPathDB" id="FungiDB:GLRG_05148"/>
<dbReference type="AlphaFoldDB" id="E3QGL6"/>
<dbReference type="Proteomes" id="UP000008782">
    <property type="component" value="Unassembled WGS sequence"/>
</dbReference>
<dbReference type="InterPro" id="IPR037401">
    <property type="entry name" value="SnoaL-like"/>
</dbReference>
<evidence type="ECO:0000313" key="2">
    <source>
        <dbReference type="EMBL" id="EFQ30004.1"/>
    </source>
</evidence>
<dbReference type="InterPro" id="IPR032710">
    <property type="entry name" value="NTF2-like_dom_sf"/>
</dbReference>
<keyword evidence="3" id="KW-1185">Reference proteome</keyword>
<protein>
    <recommendedName>
        <fullName evidence="1">SnoaL-like domain-containing protein</fullName>
    </recommendedName>
</protein>
<organism evidence="3">
    <name type="scientific">Colletotrichum graminicola (strain M1.001 / M2 / FGSC 10212)</name>
    <name type="common">Maize anthracnose fungus</name>
    <name type="synonym">Glomerella graminicola</name>
    <dbReference type="NCBI Taxonomy" id="645133"/>
    <lineage>
        <taxon>Eukaryota</taxon>
        <taxon>Fungi</taxon>
        <taxon>Dikarya</taxon>
        <taxon>Ascomycota</taxon>
        <taxon>Pezizomycotina</taxon>
        <taxon>Sordariomycetes</taxon>
        <taxon>Hypocreomycetidae</taxon>
        <taxon>Glomerellales</taxon>
        <taxon>Glomerellaceae</taxon>
        <taxon>Colletotrichum</taxon>
        <taxon>Colletotrichum graminicola species complex</taxon>
    </lineage>
</organism>
<dbReference type="Pfam" id="PF13577">
    <property type="entry name" value="SnoaL_4"/>
    <property type="match status" value="1"/>
</dbReference>
<dbReference type="HOGENOM" id="CLU_106738_11_0_1"/>
<dbReference type="Gene3D" id="3.10.450.50">
    <property type="match status" value="1"/>
</dbReference>
<dbReference type="OrthoDB" id="4456362at2759"/>
<evidence type="ECO:0000259" key="1">
    <source>
        <dbReference type="Pfam" id="PF13577"/>
    </source>
</evidence>
<sequence length="153" mass="17548">MPEKFVISAETAETIRRKKAQYCRFADSLEFDRFDTIMLPEFTFEGVDLDGNVLVENGLRYRWESRAEWVAHFSASLSAMQSMHLVDMGDLEQVAEDEVRAIFGLVYHAGTRGTDGLHVTGAGHYYETWKKVDGDWFMASSSMKRLFYKIQGV</sequence>
<gene>
    <name evidence="2" type="ORF">GLRG_05148</name>
</gene>
<dbReference type="RefSeq" id="XP_008094024.1">
    <property type="nucleotide sequence ID" value="XM_008095833.1"/>
</dbReference>
<name>E3QGL6_COLGM</name>
<dbReference type="eggNOG" id="ENOG502SVFZ">
    <property type="taxonomic scope" value="Eukaryota"/>
</dbReference>
<dbReference type="EMBL" id="GG697347">
    <property type="protein sequence ID" value="EFQ30004.1"/>
    <property type="molecule type" value="Genomic_DNA"/>
</dbReference>
<feature type="domain" description="SnoaL-like" evidence="1">
    <location>
        <begin position="10"/>
        <end position="140"/>
    </location>
</feature>
<dbReference type="SUPFAM" id="SSF54427">
    <property type="entry name" value="NTF2-like"/>
    <property type="match status" value="1"/>
</dbReference>
<proteinExistence type="predicted"/>
<dbReference type="GeneID" id="24410513"/>
<evidence type="ECO:0000313" key="3">
    <source>
        <dbReference type="Proteomes" id="UP000008782"/>
    </source>
</evidence>
<accession>E3QGL6</accession>
<reference evidence="3" key="1">
    <citation type="journal article" date="2012" name="Nat. Genet.">
        <title>Lifestyle transitions in plant pathogenic Colletotrichum fungi deciphered by genome and transcriptome analyses.</title>
        <authorList>
            <person name="O'Connell R.J."/>
            <person name="Thon M.R."/>
            <person name="Hacquard S."/>
            <person name="Amyotte S.G."/>
            <person name="Kleemann J."/>
            <person name="Torres M.F."/>
            <person name="Damm U."/>
            <person name="Buiate E.A."/>
            <person name="Epstein L."/>
            <person name="Alkan N."/>
            <person name="Altmueller J."/>
            <person name="Alvarado-Balderrama L."/>
            <person name="Bauser C.A."/>
            <person name="Becker C."/>
            <person name="Birren B.W."/>
            <person name="Chen Z."/>
            <person name="Choi J."/>
            <person name="Crouch J.A."/>
            <person name="Duvick J.P."/>
            <person name="Farman M.A."/>
            <person name="Gan P."/>
            <person name="Heiman D."/>
            <person name="Henrissat B."/>
            <person name="Howard R.J."/>
            <person name="Kabbage M."/>
            <person name="Koch C."/>
            <person name="Kracher B."/>
            <person name="Kubo Y."/>
            <person name="Law A.D."/>
            <person name="Lebrun M.-H."/>
            <person name="Lee Y.-H."/>
            <person name="Miyara I."/>
            <person name="Moore N."/>
            <person name="Neumann U."/>
            <person name="Nordstroem K."/>
            <person name="Panaccione D.G."/>
            <person name="Panstruga R."/>
            <person name="Place M."/>
            <person name="Proctor R.H."/>
            <person name="Prusky D."/>
            <person name="Rech G."/>
            <person name="Reinhardt R."/>
            <person name="Rollins J.A."/>
            <person name="Rounsley S."/>
            <person name="Schardl C.L."/>
            <person name="Schwartz D.C."/>
            <person name="Shenoy N."/>
            <person name="Shirasu K."/>
            <person name="Sikhakolli U.R."/>
            <person name="Stueber K."/>
            <person name="Sukno S.A."/>
            <person name="Sweigard J.A."/>
            <person name="Takano Y."/>
            <person name="Takahara H."/>
            <person name="Trail F."/>
            <person name="van der Does H.C."/>
            <person name="Voll L.M."/>
            <person name="Will I."/>
            <person name="Young S."/>
            <person name="Zeng Q."/>
            <person name="Zhang J."/>
            <person name="Zhou S."/>
            <person name="Dickman M.B."/>
            <person name="Schulze-Lefert P."/>
            <person name="Ver Loren van Themaat E."/>
            <person name="Ma L.-J."/>
            <person name="Vaillancourt L.J."/>
        </authorList>
    </citation>
    <scope>NUCLEOTIDE SEQUENCE [LARGE SCALE GENOMIC DNA]</scope>
    <source>
        <strain evidence="3">M1.001 / M2 / FGSC 10212</strain>
    </source>
</reference>